<dbReference type="InterPro" id="IPR036893">
    <property type="entry name" value="SBP_sf"/>
</dbReference>
<comment type="function">
    <text evidence="9">Probable transcriptional factor. Binds to the promoter of the SQUAMOSA gene.</text>
</comment>
<evidence type="ECO:0000256" key="3">
    <source>
        <dbReference type="ARBA" id="ARBA00022771"/>
    </source>
</evidence>
<keyword evidence="3 10" id="KW-0863">Zinc-finger</keyword>
<dbReference type="OrthoDB" id="1293930at2759"/>
<evidence type="ECO:0000256" key="6">
    <source>
        <dbReference type="ARBA" id="ARBA00023125"/>
    </source>
</evidence>
<reference evidence="12 13" key="1">
    <citation type="submission" date="2018-04" db="EMBL/GenBank/DDBJ databases">
        <authorList>
            <person name="Vogel A."/>
        </authorList>
    </citation>
    <scope>NUCLEOTIDE SEQUENCE [LARGE SCALE GENOMIC DNA]</scope>
</reference>
<dbReference type="PANTHER" id="PTHR31251:SF102">
    <property type="entry name" value="SBP-TYPE DOMAIN-CONTAINING PROTEIN"/>
    <property type="match status" value="1"/>
</dbReference>
<feature type="domain" description="SBP-type" evidence="11">
    <location>
        <begin position="161"/>
        <end position="238"/>
    </location>
</feature>
<dbReference type="Gene3D" id="4.10.1100.10">
    <property type="entry name" value="Transcription factor, SBP-box domain"/>
    <property type="match status" value="1"/>
</dbReference>
<evidence type="ECO:0000256" key="2">
    <source>
        <dbReference type="ARBA" id="ARBA00022723"/>
    </source>
</evidence>
<evidence type="ECO:0000256" key="8">
    <source>
        <dbReference type="ARBA" id="ARBA00023242"/>
    </source>
</evidence>
<evidence type="ECO:0000256" key="4">
    <source>
        <dbReference type="ARBA" id="ARBA00022833"/>
    </source>
</evidence>
<protein>
    <recommendedName>
        <fullName evidence="11">SBP-type domain-containing protein</fullName>
    </recommendedName>
</protein>
<evidence type="ECO:0000256" key="5">
    <source>
        <dbReference type="ARBA" id="ARBA00023015"/>
    </source>
</evidence>
<evidence type="ECO:0000256" key="9">
    <source>
        <dbReference type="ARBA" id="ARBA00056472"/>
    </source>
</evidence>
<dbReference type="Pfam" id="PF03110">
    <property type="entry name" value="SBP"/>
    <property type="match status" value="1"/>
</dbReference>
<dbReference type="SUPFAM" id="SSF103612">
    <property type="entry name" value="SBT domain"/>
    <property type="match status" value="1"/>
</dbReference>
<accession>A0A484KQ56</accession>
<dbReference type="Proteomes" id="UP000595140">
    <property type="component" value="Unassembled WGS sequence"/>
</dbReference>
<keyword evidence="6" id="KW-0238">DNA-binding</keyword>
<dbReference type="GO" id="GO:0005634">
    <property type="term" value="C:nucleus"/>
    <property type="evidence" value="ECO:0007669"/>
    <property type="project" value="UniProtKB-SubCell"/>
</dbReference>
<dbReference type="PANTHER" id="PTHR31251">
    <property type="entry name" value="SQUAMOSA PROMOTER-BINDING-LIKE PROTEIN 4"/>
    <property type="match status" value="1"/>
</dbReference>
<dbReference type="AlphaFoldDB" id="A0A484KQ56"/>
<name>A0A484KQ56_9ASTE</name>
<dbReference type="InterPro" id="IPR044817">
    <property type="entry name" value="SBP-like"/>
</dbReference>
<sequence>MDSMSYTFEERGYAFSENVLDELQTNTTFAMSGGLLDLHEKNSNPFHHTRANDHDLDHDQSHEVEELVGFGDIEAWLPRDALINMVSEPTTTSATATAIATAALFPHKAPGVTNFESIDCNARLGACKKAKSMCCHGSSTEGSEQPSSKKPRIASFNSQQPLVCQVHGCFKDLTTSKDYHKRHRVCDEHSKTTRVVVDGIEQRFCQQCSRFHLLTEFDEDKRSCRKSLAGHNERRRKPHYEPHNVAGATRFFGMNSQTSHFFIPELLLPAGNNNYFCQETAFEVENSMRPIMVKTNNKKLEEKHISFSTPQLQQGSPGETTHHYSLPKDLPLLHAAASLAGLSQFQMNADFGNNPISSLSSVLRGLTGDEGLLCPAADGVIETDGNYCRRLLDDGAGGVYYENETDEGFQSEEGGGGIPTIDLQQLSTHLHRVEQQRKALLLL</sequence>
<dbReference type="PROSITE" id="PS51141">
    <property type="entry name" value="ZF_SBP"/>
    <property type="match status" value="1"/>
</dbReference>
<evidence type="ECO:0000256" key="10">
    <source>
        <dbReference type="PROSITE-ProRule" id="PRU00470"/>
    </source>
</evidence>
<keyword evidence="13" id="KW-1185">Reference proteome</keyword>
<keyword evidence="4" id="KW-0862">Zinc</keyword>
<keyword evidence="2" id="KW-0479">Metal-binding</keyword>
<organism evidence="12 13">
    <name type="scientific">Cuscuta campestris</name>
    <dbReference type="NCBI Taxonomy" id="132261"/>
    <lineage>
        <taxon>Eukaryota</taxon>
        <taxon>Viridiplantae</taxon>
        <taxon>Streptophyta</taxon>
        <taxon>Embryophyta</taxon>
        <taxon>Tracheophyta</taxon>
        <taxon>Spermatophyta</taxon>
        <taxon>Magnoliopsida</taxon>
        <taxon>eudicotyledons</taxon>
        <taxon>Gunneridae</taxon>
        <taxon>Pentapetalae</taxon>
        <taxon>asterids</taxon>
        <taxon>lamiids</taxon>
        <taxon>Solanales</taxon>
        <taxon>Convolvulaceae</taxon>
        <taxon>Cuscuteae</taxon>
        <taxon>Cuscuta</taxon>
        <taxon>Cuscuta subgen. Grammica</taxon>
        <taxon>Cuscuta sect. Cleistogrammica</taxon>
    </lineage>
</organism>
<proteinExistence type="predicted"/>
<evidence type="ECO:0000256" key="1">
    <source>
        <dbReference type="ARBA" id="ARBA00004123"/>
    </source>
</evidence>
<keyword evidence="7" id="KW-0804">Transcription</keyword>
<dbReference type="GO" id="GO:0003677">
    <property type="term" value="F:DNA binding"/>
    <property type="evidence" value="ECO:0007669"/>
    <property type="project" value="UniProtKB-KW"/>
</dbReference>
<keyword evidence="5" id="KW-0805">Transcription regulation</keyword>
<evidence type="ECO:0000259" key="11">
    <source>
        <dbReference type="PROSITE" id="PS51141"/>
    </source>
</evidence>
<dbReference type="GO" id="GO:0008270">
    <property type="term" value="F:zinc ion binding"/>
    <property type="evidence" value="ECO:0007669"/>
    <property type="project" value="UniProtKB-KW"/>
</dbReference>
<dbReference type="EMBL" id="OOIL02000559">
    <property type="protein sequence ID" value="VFQ66635.1"/>
    <property type="molecule type" value="Genomic_DNA"/>
</dbReference>
<dbReference type="InterPro" id="IPR004333">
    <property type="entry name" value="SBP_dom"/>
</dbReference>
<evidence type="ECO:0000313" key="13">
    <source>
        <dbReference type="Proteomes" id="UP000595140"/>
    </source>
</evidence>
<comment type="subcellular location">
    <subcellularLocation>
        <location evidence="1">Nucleus</location>
    </subcellularLocation>
</comment>
<evidence type="ECO:0000256" key="7">
    <source>
        <dbReference type="ARBA" id="ARBA00023163"/>
    </source>
</evidence>
<gene>
    <name evidence="12" type="ORF">CCAM_LOCUS8411</name>
</gene>
<keyword evidence="8" id="KW-0539">Nucleus</keyword>
<evidence type="ECO:0000313" key="12">
    <source>
        <dbReference type="EMBL" id="VFQ66635.1"/>
    </source>
</evidence>
<dbReference type="FunFam" id="4.10.1100.10:FF:000001">
    <property type="entry name" value="Squamosa promoter-binding-like protein 14"/>
    <property type="match status" value="1"/>
</dbReference>